<evidence type="ECO:0000313" key="2">
    <source>
        <dbReference type="EMBL" id="KAF9480990.1"/>
    </source>
</evidence>
<proteinExistence type="predicted"/>
<dbReference type="PANTHER" id="PTHR23404">
    <property type="entry name" value="MOLYBDOPTERIN SYNTHASE RELATED"/>
    <property type="match status" value="1"/>
</dbReference>
<dbReference type="Proteomes" id="UP000807469">
    <property type="component" value="Unassembled WGS sequence"/>
</dbReference>
<organism evidence="2 3">
    <name type="scientific">Pholiota conissans</name>
    <dbReference type="NCBI Taxonomy" id="109636"/>
    <lineage>
        <taxon>Eukaryota</taxon>
        <taxon>Fungi</taxon>
        <taxon>Dikarya</taxon>
        <taxon>Basidiomycota</taxon>
        <taxon>Agaricomycotina</taxon>
        <taxon>Agaricomycetes</taxon>
        <taxon>Agaricomycetidae</taxon>
        <taxon>Agaricales</taxon>
        <taxon>Agaricineae</taxon>
        <taxon>Strophariaceae</taxon>
        <taxon>Pholiota</taxon>
    </lineage>
</organism>
<dbReference type="SUPFAM" id="SSF54690">
    <property type="entry name" value="Molybdopterin synthase subunit MoaE"/>
    <property type="match status" value="2"/>
</dbReference>
<evidence type="ECO:0000256" key="1">
    <source>
        <dbReference type="SAM" id="MobiDB-lite"/>
    </source>
</evidence>
<dbReference type="InterPro" id="IPR003448">
    <property type="entry name" value="Mopterin_biosynth_MoaE"/>
</dbReference>
<dbReference type="Gene3D" id="3.90.1170.40">
    <property type="entry name" value="Molybdopterin biosynthesis MoaE subunit"/>
    <property type="match status" value="1"/>
</dbReference>
<dbReference type="OrthoDB" id="5531344at2759"/>
<feature type="region of interest" description="Disordered" evidence="1">
    <location>
        <begin position="87"/>
        <end position="112"/>
    </location>
</feature>
<dbReference type="EMBL" id="MU155185">
    <property type="protein sequence ID" value="KAF9480990.1"/>
    <property type="molecule type" value="Genomic_DNA"/>
</dbReference>
<dbReference type="CDD" id="cd00756">
    <property type="entry name" value="MoaE"/>
    <property type="match status" value="1"/>
</dbReference>
<dbReference type="Pfam" id="PF02391">
    <property type="entry name" value="MoaE"/>
    <property type="match status" value="1"/>
</dbReference>
<protein>
    <submittedName>
        <fullName evidence="2">Molybdenum cofactor synthesis 2</fullName>
    </submittedName>
</protein>
<evidence type="ECO:0000313" key="3">
    <source>
        <dbReference type="Proteomes" id="UP000807469"/>
    </source>
</evidence>
<sequence length="184" mass="19923">MSLTPEASVDAFLETPQAICAITHTPLDAQSIIASVQDGHAGATAVFIGTTRNSFKGKSVTRLEYQAYSSLAIKTMSAIAHDAINAASRSEHHPTPTPLPAPETQPDSHTSTAQAIIKCAVHHRLGTVPIGEPSIVIAVSSPHRKEAFVACEEILEQVKRKAQIWKREYYEGEDEKEAQWKANA</sequence>
<dbReference type="AlphaFoldDB" id="A0A9P5Z699"/>
<dbReference type="GO" id="GO:0006777">
    <property type="term" value="P:Mo-molybdopterin cofactor biosynthetic process"/>
    <property type="evidence" value="ECO:0007669"/>
    <property type="project" value="InterPro"/>
</dbReference>
<dbReference type="InterPro" id="IPR036563">
    <property type="entry name" value="MoaE_sf"/>
</dbReference>
<keyword evidence="3" id="KW-1185">Reference proteome</keyword>
<name>A0A9P5Z699_9AGAR</name>
<gene>
    <name evidence="2" type="ORF">BDN70DRAFT_976444</name>
</gene>
<comment type="caution">
    <text evidence="2">The sequence shown here is derived from an EMBL/GenBank/DDBJ whole genome shotgun (WGS) entry which is preliminary data.</text>
</comment>
<reference evidence="2" key="1">
    <citation type="submission" date="2020-11" db="EMBL/GenBank/DDBJ databases">
        <authorList>
            <consortium name="DOE Joint Genome Institute"/>
            <person name="Ahrendt S."/>
            <person name="Riley R."/>
            <person name="Andreopoulos W."/>
            <person name="Labutti K."/>
            <person name="Pangilinan J."/>
            <person name="Ruiz-Duenas F.J."/>
            <person name="Barrasa J.M."/>
            <person name="Sanchez-Garcia M."/>
            <person name="Camarero S."/>
            <person name="Miyauchi S."/>
            <person name="Serrano A."/>
            <person name="Linde D."/>
            <person name="Babiker R."/>
            <person name="Drula E."/>
            <person name="Ayuso-Fernandez I."/>
            <person name="Pacheco R."/>
            <person name="Padilla G."/>
            <person name="Ferreira P."/>
            <person name="Barriuso J."/>
            <person name="Kellner H."/>
            <person name="Castanera R."/>
            <person name="Alfaro M."/>
            <person name="Ramirez L."/>
            <person name="Pisabarro A.G."/>
            <person name="Kuo A."/>
            <person name="Tritt A."/>
            <person name="Lipzen A."/>
            <person name="He G."/>
            <person name="Yan M."/>
            <person name="Ng V."/>
            <person name="Cullen D."/>
            <person name="Martin F."/>
            <person name="Rosso M.-N."/>
            <person name="Henrissat B."/>
            <person name="Hibbett D."/>
            <person name="Martinez A.T."/>
            <person name="Grigoriev I.V."/>
        </authorList>
    </citation>
    <scope>NUCLEOTIDE SEQUENCE</scope>
    <source>
        <strain evidence="2">CIRM-BRFM 674</strain>
    </source>
</reference>
<accession>A0A9P5Z699</accession>